<dbReference type="EMBL" id="JAPQKO010000001">
    <property type="protein sequence ID" value="KAJ5182438.1"/>
    <property type="molecule type" value="Genomic_DNA"/>
</dbReference>
<reference evidence="1" key="2">
    <citation type="journal article" date="2023" name="IMA Fungus">
        <title>Comparative genomic study of the Penicillium genus elucidates a diverse pangenome and 15 lateral gene transfer events.</title>
        <authorList>
            <person name="Petersen C."/>
            <person name="Sorensen T."/>
            <person name="Nielsen M.R."/>
            <person name="Sondergaard T.E."/>
            <person name="Sorensen J.L."/>
            <person name="Fitzpatrick D.A."/>
            <person name="Frisvad J.C."/>
            <person name="Nielsen K.L."/>
        </authorList>
    </citation>
    <scope>NUCLEOTIDE SEQUENCE</scope>
    <source>
        <strain evidence="1">IBT 21917</strain>
    </source>
</reference>
<keyword evidence="2" id="KW-1185">Reference proteome</keyword>
<dbReference type="AlphaFoldDB" id="A0A9W9LYB9"/>
<gene>
    <name evidence="1" type="ORF">N7492_000054</name>
</gene>
<evidence type="ECO:0000313" key="1">
    <source>
        <dbReference type="EMBL" id="KAJ5182438.1"/>
    </source>
</evidence>
<dbReference type="OrthoDB" id="4366054at2759"/>
<dbReference type="Proteomes" id="UP001146351">
    <property type="component" value="Unassembled WGS sequence"/>
</dbReference>
<comment type="caution">
    <text evidence="1">The sequence shown here is derived from an EMBL/GenBank/DDBJ whole genome shotgun (WGS) entry which is preliminary data.</text>
</comment>
<reference evidence="1" key="1">
    <citation type="submission" date="2022-11" db="EMBL/GenBank/DDBJ databases">
        <authorList>
            <person name="Petersen C."/>
        </authorList>
    </citation>
    <scope>NUCLEOTIDE SEQUENCE</scope>
    <source>
        <strain evidence="1">IBT 21917</strain>
    </source>
</reference>
<evidence type="ECO:0000313" key="2">
    <source>
        <dbReference type="Proteomes" id="UP001146351"/>
    </source>
</evidence>
<sequence length="295" mass="34344">MPGLWDKYDRAWCDEHKCFPSVMYLGPDEDSHHWWTVQRAIASWQERDTPKIGLLGRDHYHEHGQVVELAQLMRESPSLVPLIETIFPREGNHSGVDIRQKGRGEILVLNTVGPRQLQKISAFLYTHDYAVTEADVRSVQCASGPTCQTCMNYLRLLNFHLDVFQAAGEVGMPGLQLVAMGKFLRVMESASERVLLTITREVYRRRWPTDEMHPERYQLQHPNLGLVSSDYRADLIVPACTRFLLQLQIRRDMVLAAGRWPPPETEQVEARMDLLRKTLPWFDRHMKFWEARIRV</sequence>
<accession>A0A9W9LYB9</accession>
<protein>
    <submittedName>
        <fullName evidence="1">Uncharacterized protein</fullName>
    </submittedName>
</protein>
<proteinExistence type="predicted"/>
<organism evidence="1 2">
    <name type="scientific">Penicillium capsulatum</name>
    <dbReference type="NCBI Taxonomy" id="69766"/>
    <lineage>
        <taxon>Eukaryota</taxon>
        <taxon>Fungi</taxon>
        <taxon>Dikarya</taxon>
        <taxon>Ascomycota</taxon>
        <taxon>Pezizomycotina</taxon>
        <taxon>Eurotiomycetes</taxon>
        <taxon>Eurotiomycetidae</taxon>
        <taxon>Eurotiales</taxon>
        <taxon>Aspergillaceae</taxon>
        <taxon>Penicillium</taxon>
    </lineage>
</organism>
<name>A0A9W9LYB9_9EURO</name>